<organism evidence="1 2">
    <name type="scientific">Luteibacter yeojuensis</name>
    <dbReference type="NCBI Taxonomy" id="345309"/>
    <lineage>
        <taxon>Bacteria</taxon>
        <taxon>Pseudomonadati</taxon>
        <taxon>Pseudomonadota</taxon>
        <taxon>Gammaproteobacteria</taxon>
        <taxon>Lysobacterales</taxon>
        <taxon>Rhodanobacteraceae</taxon>
        <taxon>Luteibacter</taxon>
    </lineage>
</organism>
<sequence>MTLALPPTVFAQDIACTSPGAVKYETGLGAEIDDIVHIPSRFRSETREAQRNEWTFEYGNAAYANRATKQITIRQGASALNMASQLSHEVGHANYNYREDLSSRDAYIRKACVDEGFGLLENIIAHRALKKCSGMDMGLITAEPDFFLAKYEELAQRPPVYANEIGYMFCERNRVPTGETYIDYYGNWYDANYGLAVESSGVEVDAELWDRVEDMAERARLGASKLREVWPAEAGSGVRSLSKQITVAHSEIRQRSDGSVGLAYMNVAGRCISRSEVLQRYPELYLTQAPRPHDPPGTTRTVWSALGEWGEVMFAFTGKTPNCLEAISFNPWPQPLVD</sequence>
<keyword evidence="2" id="KW-1185">Reference proteome</keyword>
<gene>
    <name evidence="1" type="ORF">HBF32_12125</name>
</gene>
<accession>A0A7X5QVJ3</accession>
<comment type="caution">
    <text evidence="1">The sequence shown here is derived from an EMBL/GenBank/DDBJ whole genome shotgun (WGS) entry which is preliminary data.</text>
</comment>
<protein>
    <submittedName>
        <fullName evidence="1">Uncharacterized protein</fullName>
    </submittedName>
</protein>
<proteinExistence type="predicted"/>
<reference evidence="1 2" key="1">
    <citation type="journal article" date="2006" name="Int. J. Syst. Evol. Microbiol.">
        <title>Dyella yeojuensis sp. nov., isolated from greenhouse soil in Korea.</title>
        <authorList>
            <person name="Kim B.Y."/>
            <person name="Weon H.Y."/>
            <person name="Lee K.H."/>
            <person name="Seok S.J."/>
            <person name="Kwon S.W."/>
            <person name="Go S.J."/>
            <person name="Stackebrandt E."/>
        </authorList>
    </citation>
    <scope>NUCLEOTIDE SEQUENCE [LARGE SCALE GENOMIC DNA]</scope>
    <source>
        <strain evidence="1 2">DSM 17673</strain>
    </source>
</reference>
<dbReference type="RefSeq" id="WP_166699865.1">
    <property type="nucleotide sequence ID" value="NZ_JAAQTL010000001.1"/>
</dbReference>
<dbReference type="AlphaFoldDB" id="A0A7X5QVJ3"/>
<dbReference type="Proteomes" id="UP000518878">
    <property type="component" value="Unassembled WGS sequence"/>
</dbReference>
<evidence type="ECO:0000313" key="2">
    <source>
        <dbReference type="Proteomes" id="UP000518878"/>
    </source>
</evidence>
<dbReference type="EMBL" id="JAAQTL010000001">
    <property type="protein sequence ID" value="NID16207.1"/>
    <property type="molecule type" value="Genomic_DNA"/>
</dbReference>
<name>A0A7X5QVJ3_9GAMM</name>
<evidence type="ECO:0000313" key="1">
    <source>
        <dbReference type="EMBL" id="NID16207.1"/>
    </source>
</evidence>